<dbReference type="RefSeq" id="WP_078217674.1">
    <property type="nucleotide sequence ID" value="NZ_MUXZ01000005.1"/>
</dbReference>
<dbReference type="EMBL" id="UGHF01000001">
    <property type="protein sequence ID" value="STO60706.1"/>
    <property type="molecule type" value="Genomic_DNA"/>
</dbReference>
<evidence type="ECO:0000313" key="1">
    <source>
        <dbReference type="EMBL" id="STO60706.1"/>
    </source>
</evidence>
<dbReference type="Gene3D" id="3.30.420.40">
    <property type="match status" value="2"/>
</dbReference>
<name>A0A1V4B393_9PAST</name>
<dbReference type="CDD" id="cd24070">
    <property type="entry name" value="ASKHA_NBD_ROK_AlsK"/>
    <property type="match status" value="1"/>
</dbReference>
<keyword evidence="2" id="KW-1185">Reference proteome</keyword>
<reference evidence="1 2" key="1">
    <citation type="submission" date="2018-06" db="EMBL/GenBank/DDBJ databases">
        <authorList>
            <consortium name="Pathogen Informatics"/>
            <person name="Doyle S."/>
        </authorList>
    </citation>
    <scope>NUCLEOTIDE SEQUENCE [LARGE SCALE GENOMIC DNA]</scope>
    <source>
        <strain evidence="1 2">NCTC1659</strain>
    </source>
</reference>
<evidence type="ECO:0000313" key="2">
    <source>
        <dbReference type="Proteomes" id="UP000254329"/>
    </source>
</evidence>
<dbReference type="Pfam" id="PF00480">
    <property type="entry name" value="ROK"/>
    <property type="match status" value="1"/>
</dbReference>
<proteinExistence type="predicted"/>
<dbReference type="Proteomes" id="UP000254329">
    <property type="component" value="Unassembled WGS sequence"/>
</dbReference>
<gene>
    <name evidence="1" type="primary">alsK</name>
    <name evidence="1" type="ORF">NCTC1659_02005</name>
</gene>
<organism evidence="1 2">
    <name type="scientific">Canicola haemoglobinophilus</name>
    <dbReference type="NCBI Taxonomy" id="733"/>
    <lineage>
        <taxon>Bacteria</taxon>
        <taxon>Pseudomonadati</taxon>
        <taxon>Pseudomonadota</taxon>
        <taxon>Gammaproteobacteria</taxon>
        <taxon>Pasteurellales</taxon>
        <taxon>Pasteurellaceae</taxon>
        <taxon>Canicola</taxon>
    </lineage>
</organism>
<dbReference type="PANTHER" id="PTHR18964:SF174">
    <property type="entry name" value="D-ALLOSE KINASE-RELATED"/>
    <property type="match status" value="1"/>
</dbReference>
<dbReference type="AlphaFoldDB" id="A0A1V4B393"/>
<dbReference type="STRING" id="733.B0186_01820"/>
<keyword evidence="1" id="KW-0808">Transferase</keyword>
<dbReference type="GO" id="GO:0008787">
    <property type="term" value="F:D-allose kinase activity"/>
    <property type="evidence" value="ECO:0007669"/>
    <property type="project" value="UniProtKB-EC"/>
</dbReference>
<dbReference type="EC" id="2.7.1.55" evidence="1"/>
<dbReference type="NCBIfam" id="NF007251">
    <property type="entry name" value="PRK09698.1"/>
    <property type="match status" value="1"/>
</dbReference>
<keyword evidence="1" id="KW-0418">Kinase</keyword>
<dbReference type="SUPFAM" id="SSF53067">
    <property type="entry name" value="Actin-like ATPase domain"/>
    <property type="match status" value="1"/>
</dbReference>
<dbReference type="InterPro" id="IPR000600">
    <property type="entry name" value="ROK"/>
</dbReference>
<dbReference type="PANTHER" id="PTHR18964">
    <property type="entry name" value="ROK (REPRESSOR, ORF, KINASE) FAMILY"/>
    <property type="match status" value="1"/>
</dbReference>
<accession>A0A1V4B393</accession>
<protein>
    <submittedName>
        <fullName evidence="1">D-allose kinase</fullName>
        <ecNumber evidence="1">2.7.1.55</ecNumber>
    </submittedName>
</protein>
<dbReference type="InterPro" id="IPR043129">
    <property type="entry name" value="ATPase_NBD"/>
</dbReference>
<sequence length="298" mass="33282">MADIFVGIDMGATHIRICLLDQKSQVILTDRQKTKDVLGENLLNGLTDFCQKYINEHNVKSIVIGLPAAISADRKNVLSVPNLNMEPQNFSDLVPYLSKKFNCEVYLERDVNLQMIYDVNFYKLQNKIALGVYLGTGLGFSIWLNGRLFLGTNGVAGELGHIPYGDKNLLCSCGNQACLETLCSGRALKHWYEEQQFEFAIEEIFTHQCNHPFIKDYLTNLAKAISTVVNLFDPHGLILGGGVMDMPDFPLESLKRLLANHIRKPLPYRNLTIFKAEPSLFNGAIGAALYASQHIGES</sequence>